<protein>
    <submittedName>
        <fullName evidence="2">Uncharacterized protein</fullName>
    </submittedName>
</protein>
<keyword evidence="1" id="KW-0472">Membrane</keyword>
<reference evidence="2 3" key="1">
    <citation type="submission" date="2022-05" db="EMBL/GenBank/DDBJ databases">
        <title>Novel Pseudomonas spp. Isolated from a Rainbow Trout Aquaculture Facility.</title>
        <authorList>
            <person name="Testerman T."/>
            <person name="Graf J."/>
        </authorList>
    </citation>
    <scope>NUCLEOTIDE SEQUENCE [LARGE SCALE GENOMIC DNA]</scope>
    <source>
        <strain evidence="2 3">ID681</strain>
    </source>
</reference>
<evidence type="ECO:0000313" key="2">
    <source>
        <dbReference type="EMBL" id="MDD0988945.1"/>
    </source>
</evidence>
<gene>
    <name evidence="2" type="ORF">M5G11_00145</name>
</gene>
<sequence length="214" mass="23504">MSQGQDQSKAVALYTFGGVILGGALTIAAQYLITYQGIERPKIELETKRANIEAHKHVLALSPSTSSSCHATNIDNWSWKISCTTKNAGQYPVDVTLSDIQVTLSSDTTEKRYRAESGFTINYPNDKKTYRSQPGTEGQLWAYVNFDKTRYADGIKRTDLLGIANIESATISSVQEYVAKQFPELKRLVADTSTSGANIYISLPVPVAEKKAVD</sequence>
<feature type="transmembrane region" description="Helical" evidence="1">
    <location>
        <begin position="12"/>
        <end position="33"/>
    </location>
</feature>
<dbReference type="Proteomes" id="UP001148203">
    <property type="component" value="Unassembled WGS sequence"/>
</dbReference>
<proteinExistence type="predicted"/>
<dbReference type="RefSeq" id="WP_273913029.1">
    <property type="nucleotide sequence ID" value="NZ_JAMDGX010000073.1"/>
</dbReference>
<evidence type="ECO:0000313" key="3">
    <source>
        <dbReference type="Proteomes" id="UP001148203"/>
    </source>
</evidence>
<comment type="caution">
    <text evidence="2">The sequence shown here is derived from an EMBL/GenBank/DDBJ whole genome shotgun (WGS) entry which is preliminary data.</text>
</comment>
<dbReference type="EMBL" id="JAMDGY010000002">
    <property type="protein sequence ID" value="MDD0988945.1"/>
    <property type="molecule type" value="Genomic_DNA"/>
</dbReference>
<evidence type="ECO:0000256" key="1">
    <source>
        <dbReference type="SAM" id="Phobius"/>
    </source>
</evidence>
<keyword evidence="3" id="KW-1185">Reference proteome</keyword>
<accession>A0ABT5NM57</accession>
<keyword evidence="1" id="KW-0812">Transmembrane</keyword>
<keyword evidence="1" id="KW-1133">Transmembrane helix</keyword>
<name>A0ABT5NM57_9PSED</name>
<organism evidence="2 3">
    <name type="scientific">Pseudomonas fontis</name>
    <dbReference type="NCBI Taxonomy" id="2942633"/>
    <lineage>
        <taxon>Bacteria</taxon>
        <taxon>Pseudomonadati</taxon>
        <taxon>Pseudomonadota</taxon>
        <taxon>Gammaproteobacteria</taxon>
        <taxon>Pseudomonadales</taxon>
        <taxon>Pseudomonadaceae</taxon>
        <taxon>Pseudomonas</taxon>
    </lineage>
</organism>